<evidence type="ECO:0000256" key="5">
    <source>
        <dbReference type="ARBA" id="ARBA00026071"/>
    </source>
</evidence>
<comment type="subunit">
    <text evidence="5">The 26S proteasome consists of a 20S proteasome core and two 19S regulatory subunits. The 20S proteasome core is composed of 28 subunits that are arranged in four stacked rings, resulting in a barrel-shaped structure. The two end rings are each formed by seven alpha subunits, and the two central rings are each formed by seven beta subunits. The catalytic chamber with the active sites is on the inside of the barrel.</text>
</comment>
<dbReference type="PANTHER" id="PTHR32194:SF6">
    <property type="entry name" value="PROTEASOME SUBUNIT BETA"/>
    <property type="match status" value="1"/>
</dbReference>
<dbReference type="PANTHER" id="PTHR32194">
    <property type="entry name" value="METALLOPROTEASE TLDD"/>
    <property type="match status" value="1"/>
</dbReference>
<gene>
    <name evidence="7" type="ORF">BV898_11124</name>
</gene>
<evidence type="ECO:0000256" key="1">
    <source>
        <dbReference type="ARBA" id="ARBA00022490"/>
    </source>
</evidence>
<dbReference type="SUPFAM" id="SSF56235">
    <property type="entry name" value="N-terminal nucleophile aminohydrolases (Ntn hydrolases)"/>
    <property type="match status" value="1"/>
</dbReference>
<comment type="similarity">
    <text evidence="6">Belongs to the peptidase T1B family.</text>
</comment>
<organism evidence="7 8">
    <name type="scientific">Hypsibius exemplaris</name>
    <name type="common">Freshwater tardigrade</name>
    <dbReference type="NCBI Taxonomy" id="2072580"/>
    <lineage>
        <taxon>Eukaryota</taxon>
        <taxon>Metazoa</taxon>
        <taxon>Ecdysozoa</taxon>
        <taxon>Tardigrada</taxon>
        <taxon>Eutardigrada</taxon>
        <taxon>Parachela</taxon>
        <taxon>Hypsibioidea</taxon>
        <taxon>Hypsibiidae</taxon>
        <taxon>Hypsibius</taxon>
    </lineage>
</organism>
<dbReference type="AlphaFoldDB" id="A0A1W0WHF6"/>
<dbReference type="OrthoDB" id="7854943at2759"/>
<proteinExistence type="inferred from homology"/>
<evidence type="ECO:0000256" key="6">
    <source>
        <dbReference type="PIRNR" id="PIRNR001213"/>
    </source>
</evidence>
<evidence type="ECO:0000313" key="8">
    <source>
        <dbReference type="Proteomes" id="UP000192578"/>
    </source>
</evidence>
<dbReference type="InterPro" id="IPR016050">
    <property type="entry name" value="Proteasome_bsu_CS"/>
</dbReference>
<dbReference type="Pfam" id="PF00227">
    <property type="entry name" value="Proteasome"/>
    <property type="match status" value="1"/>
</dbReference>
<comment type="function">
    <text evidence="4">Non-catalytic component of the proteasome, a multicatalytic proteinase complex which is characterized by its ability to cleave peptides with Arg, Phe, Tyr, Leu, and Glu adjacent to the leaving group at neutral or slightly basic pH. The proteasome has an ATP-dependent proteolytic activity.</text>
</comment>
<dbReference type="InterPro" id="IPR023333">
    <property type="entry name" value="Proteasome_suB-type"/>
</dbReference>
<evidence type="ECO:0000256" key="3">
    <source>
        <dbReference type="ARBA" id="ARBA00023242"/>
    </source>
</evidence>
<evidence type="ECO:0000313" key="7">
    <source>
        <dbReference type="EMBL" id="OQV14619.1"/>
    </source>
</evidence>
<accession>A0A1W0WHF6</accession>
<dbReference type="PROSITE" id="PS00854">
    <property type="entry name" value="PROTEASOME_BETA_1"/>
    <property type="match status" value="1"/>
</dbReference>
<dbReference type="InterPro" id="IPR001353">
    <property type="entry name" value="Proteasome_sua/b"/>
</dbReference>
<comment type="subcellular location">
    <subcellularLocation>
        <location evidence="6">Cytoplasm</location>
    </subcellularLocation>
    <subcellularLocation>
        <location evidence="6">Nucleus</location>
    </subcellularLocation>
</comment>
<protein>
    <recommendedName>
        <fullName evidence="6">Proteasome subunit beta</fullName>
    </recommendedName>
</protein>
<keyword evidence="2 6" id="KW-0647">Proteasome</keyword>
<dbReference type="Gene3D" id="3.60.20.10">
    <property type="entry name" value="Glutamine Phosphoribosylpyrophosphate, subunit 1, domain 1"/>
    <property type="match status" value="1"/>
</dbReference>
<dbReference type="InterPro" id="IPR029055">
    <property type="entry name" value="Ntn_hydrolases_N"/>
</dbReference>
<keyword evidence="3 6" id="KW-0539">Nucleus</keyword>
<dbReference type="CDD" id="cd03760">
    <property type="entry name" value="proteasome_beta_type_4"/>
    <property type="match status" value="1"/>
</dbReference>
<dbReference type="GO" id="GO:0019774">
    <property type="term" value="C:proteasome core complex, beta-subunit complex"/>
    <property type="evidence" value="ECO:0007669"/>
    <property type="project" value="UniProtKB-UniRule"/>
</dbReference>
<dbReference type="Proteomes" id="UP000192578">
    <property type="component" value="Unassembled WGS sequence"/>
</dbReference>
<reference evidence="8" key="1">
    <citation type="submission" date="2017-01" db="EMBL/GenBank/DDBJ databases">
        <title>Comparative genomics of anhydrobiosis in the tardigrade Hypsibius dujardini.</title>
        <authorList>
            <person name="Yoshida Y."/>
            <person name="Koutsovoulos G."/>
            <person name="Laetsch D."/>
            <person name="Stevens L."/>
            <person name="Kumar S."/>
            <person name="Horikawa D."/>
            <person name="Ishino K."/>
            <person name="Komine S."/>
            <person name="Tomita M."/>
            <person name="Blaxter M."/>
            <person name="Arakawa K."/>
        </authorList>
    </citation>
    <scope>NUCLEOTIDE SEQUENCE [LARGE SCALE GENOMIC DNA]</scope>
    <source>
        <strain evidence="8">Z151</strain>
    </source>
</reference>
<dbReference type="GO" id="GO:0051603">
    <property type="term" value="P:proteolysis involved in protein catabolic process"/>
    <property type="evidence" value="ECO:0007669"/>
    <property type="project" value="InterPro"/>
</dbReference>
<dbReference type="GO" id="GO:0005634">
    <property type="term" value="C:nucleus"/>
    <property type="evidence" value="ECO:0007669"/>
    <property type="project" value="UniProtKB-SubCell"/>
</dbReference>
<comment type="caution">
    <text evidence="7">The sequence shown here is derived from an EMBL/GenBank/DDBJ whole genome shotgun (WGS) entry which is preliminary data.</text>
</comment>
<dbReference type="GO" id="GO:0005737">
    <property type="term" value="C:cytoplasm"/>
    <property type="evidence" value="ECO:0007669"/>
    <property type="project" value="UniProtKB-SubCell"/>
</dbReference>
<dbReference type="InterPro" id="IPR016295">
    <property type="entry name" value="Proteasome_beta4"/>
</dbReference>
<sequence>MAKRYDINSALLRDLPLINGSHSSAVGQPKAHTQSPSVSGTAVIGVAFKGGIVLAADTVGSYGTLCKLRTIPRLLRVNKSTVLAMSGDYADFQYIEQLIAKKTMQDFCSDDGYEWTPKSLHSWLTRILYNARSKFDPLWNSYVVGGLEDGVPYLGGLTMLGISYTAPYMATGFGRFIAQPFLADQLEKNPEMDEAAAREVAIHSLRLLYYRNRESSNKYQLTVVTKDGSVLEPIKEFEGVWDTALMIRGYD</sequence>
<dbReference type="PIRSF" id="PIRSF001213">
    <property type="entry name" value="Psome_endopept_beta"/>
    <property type="match status" value="1"/>
</dbReference>
<dbReference type="EMBL" id="MTYJ01000101">
    <property type="protein sequence ID" value="OQV14619.1"/>
    <property type="molecule type" value="Genomic_DNA"/>
</dbReference>
<keyword evidence="8" id="KW-1185">Reference proteome</keyword>
<evidence type="ECO:0000256" key="4">
    <source>
        <dbReference type="ARBA" id="ARBA00024953"/>
    </source>
</evidence>
<evidence type="ECO:0000256" key="2">
    <source>
        <dbReference type="ARBA" id="ARBA00022942"/>
    </source>
</evidence>
<name>A0A1W0WHF6_HYPEX</name>
<keyword evidence="1 6" id="KW-0963">Cytoplasm</keyword>